<feature type="domain" description="S1 motif" evidence="2">
    <location>
        <begin position="152"/>
        <end position="212"/>
    </location>
</feature>
<dbReference type="InterPro" id="IPR039566">
    <property type="entry name" value="CvfB_S1_st"/>
</dbReference>
<dbReference type="Pfam" id="PF21191">
    <property type="entry name" value="CvfB_1st"/>
    <property type="match status" value="1"/>
</dbReference>
<dbReference type="EMBL" id="CP041372">
    <property type="protein sequence ID" value="QKS71272.1"/>
    <property type="molecule type" value="Genomic_DNA"/>
</dbReference>
<organism evidence="3 4">
    <name type="scientific">Paenalkalicoccus suaedae</name>
    <dbReference type="NCBI Taxonomy" id="2592382"/>
    <lineage>
        <taxon>Bacteria</taxon>
        <taxon>Bacillati</taxon>
        <taxon>Bacillota</taxon>
        <taxon>Bacilli</taxon>
        <taxon>Bacillales</taxon>
        <taxon>Bacillaceae</taxon>
        <taxon>Paenalkalicoccus</taxon>
    </lineage>
</organism>
<evidence type="ECO:0000256" key="1">
    <source>
        <dbReference type="PIRNR" id="PIRNR012524"/>
    </source>
</evidence>
<dbReference type="InterPro" id="IPR036388">
    <property type="entry name" value="WH-like_DNA-bd_sf"/>
</dbReference>
<name>A0A859FEZ6_9BACI</name>
<gene>
    <name evidence="3" type="ORF">FLK61_31680</name>
</gene>
<dbReference type="RefSeq" id="WP_176009307.1">
    <property type="nucleotide sequence ID" value="NZ_CP041372.2"/>
</dbReference>
<dbReference type="Pfam" id="PF17783">
    <property type="entry name" value="WHD_CvfB"/>
    <property type="match status" value="1"/>
</dbReference>
<dbReference type="KEGG" id="psua:FLK61_31680"/>
<dbReference type="InterPro" id="IPR003029">
    <property type="entry name" value="S1_domain"/>
</dbReference>
<dbReference type="InterPro" id="IPR048587">
    <property type="entry name" value="CvfB_S1_3rd"/>
</dbReference>
<dbReference type="InterPro" id="IPR040764">
    <property type="entry name" value="CvfB_WH"/>
</dbReference>
<comment type="similarity">
    <text evidence="1">Belongs to the CvfB family.</text>
</comment>
<proteinExistence type="inferred from homology"/>
<dbReference type="PANTHER" id="PTHR37296:SF1">
    <property type="entry name" value="CONSERVED VIRULENCE FACTOR B"/>
    <property type="match status" value="1"/>
</dbReference>
<dbReference type="SMART" id="SM00316">
    <property type="entry name" value="S1"/>
    <property type="match status" value="3"/>
</dbReference>
<keyword evidence="4" id="KW-1185">Reference proteome</keyword>
<protein>
    <recommendedName>
        <fullName evidence="2">S1 motif domain-containing protein</fullName>
    </recommendedName>
</protein>
<dbReference type="PIRSF" id="PIRSF012524">
    <property type="entry name" value="YitL_S1"/>
    <property type="match status" value="1"/>
</dbReference>
<evidence type="ECO:0000259" key="2">
    <source>
        <dbReference type="PROSITE" id="PS50126"/>
    </source>
</evidence>
<accession>A0A859FEZ6</accession>
<dbReference type="PROSITE" id="PS50126">
    <property type="entry name" value="S1"/>
    <property type="match status" value="1"/>
</dbReference>
<dbReference type="AlphaFoldDB" id="A0A859FEZ6"/>
<sequence length="283" mass="31910">MSDNLIGQVVTAEVLSKTANGFLLNYQNTRIFLPKESVKGPIGDEVDVFLYNDNNGQIIASLQIPTILSGTYDWVTVVKVVAKLGVFVDIGMQKDILVSMDDLPLFERAWPNEGDRLFVTLSNDRRGRLIALPVKEEMIEEERDRASLALKGSEIEGHIYRVSKVGSFMITEQGYRGFIHEYERKREPRLGEFVKGRVIDVKEDGSLNVTLRSKAQESQSQDADEILAYLERSGGLMPYTDKSDPDEIREQFKISKASFKRALGKLMKDGKIKQEDGQTTLVE</sequence>
<dbReference type="InterPro" id="IPR014464">
    <property type="entry name" value="CvfB_fam"/>
</dbReference>
<dbReference type="InterPro" id="IPR048588">
    <property type="entry name" value="CvfB_S1_2nd"/>
</dbReference>
<evidence type="ECO:0000313" key="3">
    <source>
        <dbReference type="EMBL" id="QKS71272.1"/>
    </source>
</evidence>
<reference evidence="4" key="1">
    <citation type="submission" date="2019-07" db="EMBL/GenBank/DDBJ databases">
        <title>Bacillus alkalisoli sp. nov. isolated from saline soil.</title>
        <authorList>
            <person name="Sun J.-Q."/>
            <person name="Xu L."/>
        </authorList>
    </citation>
    <scope>NUCLEOTIDE SEQUENCE [LARGE SCALE GENOMIC DNA]</scope>
    <source>
        <strain evidence="4">M4U3P1</strain>
    </source>
</reference>
<dbReference type="Pfam" id="PF13509">
    <property type="entry name" value="S1_2"/>
    <property type="match status" value="1"/>
</dbReference>
<dbReference type="PANTHER" id="PTHR37296">
    <property type="entry name" value="CONSERVED VIRULENCE FACTOR B"/>
    <property type="match status" value="1"/>
</dbReference>
<dbReference type="Gene3D" id="1.10.10.10">
    <property type="entry name" value="Winged helix-like DNA-binding domain superfamily/Winged helix DNA-binding domain"/>
    <property type="match status" value="1"/>
</dbReference>
<dbReference type="GO" id="GO:0003676">
    <property type="term" value="F:nucleic acid binding"/>
    <property type="evidence" value="ECO:0007669"/>
    <property type="project" value="InterPro"/>
</dbReference>
<dbReference type="Gene3D" id="2.40.50.140">
    <property type="entry name" value="Nucleic acid-binding proteins"/>
    <property type="match status" value="2"/>
</dbReference>
<dbReference type="Pfam" id="PF21543">
    <property type="entry name" value="CvfB_2nd"/>
    <property type="match status" value="1"/>
</dbReference>
<dbReference type="Proteomes" id="UP000318138">
    <property type="component" value="Chromosome"/>
</dbReference>
<evidence type="ECO:0000313" key="4">
    <source>
        <dbReference type="Proteomes" id="UP000318138"/>
    </source>
</evidence>
<dbReference type="InterPro" id="IPR012340">
    <property type="entry name" value="NA-bd_OB-fold"/>
</dbReference>